<name>A0AAD6IN55_PENCN</name>
<accession>A0AAD6IN55</accession>
<evidence type="ECO:0000313" key="2">
    <source>
        <dbReference type="Proteomes" id="UP001219568"/>
    </source>
</evidence>
<feature type="non-terminal residue" evidence="1">
    <location>
        <position position="122"/>
    </location>
</feature>
<dbReference type="AlphaFoldDB" id="A0AAD6IN55"/>
<reference evidence="1" key="2">
    <citation type="submission" date="2023-01" db="EMBL/GenBank/DDBJ databases">
        <authorList>
            <person name="Petersen C."/>
        </authorList>
    </citation>
    <scope>NUCLEOTIDE SEQUENCE</scope>
    <source>
        <strain evidence="1">IBT 15450</strain>
    </source>
</reference>
<gene>
    <name evidence="1" type="ORF">N7460_003200</name>
</gene>
<organism evidence="1 2">
    <name type="scientific">Penicillium canescens</name>
    <dbReference type="NCBI Taxonomy" id="5083"/>
    <lineage>
        <taxon>Eukaryota</taxon>
        <taxon>Fungi</taxon>
        <taxon>Dikarya</taxon>
        <taxon>Ascomycota</taxon>
        <taxon>Pezizomycotina</taxon>
        <taxon>Eurotiomycetes</taxon>
        <taxon>Eurotiomycetidae</taxon>
        <taxon>Eurotiales</taxon>
        <taxon>Aspergillaceae</taxon>
        <taxon>Penicillium</taxon>
    </lineage>
</organism>
<reference evidence="1" key="1">
    <citation type="journal article" date="2023" name="IMA Fungus">
        <title>Comparative genomic study of the Penicillium genus elucidates a diverse pangenome and 15 lateral gene transfer events.</title>
        <authorList>
            <person name="Petersen C."/>
            <person name="Sorensen T."/>
            <person name="Nielsen M.R."/>
            <person name="Sondergaard T.E."/>
            <person name="Sorensen J.L."/>
            <person name="Fitzpatrick D.A."/>
            <person name="Frisvad J.C."/>
            <person name="Nielsen K.L."/>
        </authorList>
    </citation>
    <scope>NUCLEOTIDE SEQUENCE</scope>
    <source>
        <strain evidence="1">IBT 15450</strain>
    </source>
</reference>
<dbReference type="Proteomes" id="UP001219568">
    <property type="component" value="Unassembled WGS sequence"/>
</dbReference>
<sequence>DTCSEYGQERDEGVSPRLVNRFGKRLQQIGQLITLQKVLFLQWAKSRGITRWHILSVTDGSVISSTHRSNCKISFSVLVRFELTDKEYEPAINPLTLDINQLRKLVRDFGRDLDDLRKLTKP</sequence>
<dbReference type="EMBL" id="JAQJZL010000002">
    <property type="protein sequence ID" value="KAJ6052666.1"/>
    <property type="molecule type" value="Genomic_DNA"/>
</dbReference>
<protein>
    <submittedName>
        <fullName evidence="1">Uncharacterized protein</fullName>
    </submittedName>
</protein>
<evidence type="ECO:0000313" key="1">
    <source>
        <dbReference type="EMBL" id="KAJ6052666.1"/>
    </source>
</evidence>
<proteinExistence type="predicted"/>
<keyword evidence="2" id="KW-1185">Reference proteome</keyword>
<comment type="caution">
    <text evidence="1">The sequence shown here is derived from an EMBL/GenBank/DDBJ whole genome shotgun (WGS) entry which is preliminary data.</text>
</comment>